<dbReference type="AlphaFoldDB" id="A0A1J0ELA8"/>
<dbReference type="EMBL" id="CP017886">
    <property type="protein sequence ID" value="APC16604.1"/>
    <property type="molecule type" value="Genomic_DNA"/>
</dbReference>
<name>A0A1J0ELA8_9PSED</name>
<accession>A0A1J0ELA8</accession>
<evidence type="ECO:0008006" key="3">
    <source>
        <dbReference type="Google" id="ProtNLM"/>
    </source>
</evidence>
<organism evidence="1 2">
    <name type="scientific">Pseudomonas frederiksbergensis</name>
    <dbReference type="NCBI Taxonomy" id="104087"/>
    <lineage>
        <taxon>Bacteria</taxon>
        <taxon>Pseudomonadati</taxon>
        <taxon>Pseudomonadota</taxon>
        <taxon>Gammaproteobacteria</taxon>
        <taxon>Pseudomonadales</taxon>
        <taxon>Pseudomonadaceae</taxon>
        <taxon>Pseudomonas</taxon>
    </lineage>
</organism>
<sequence length="60" mass="6511">MDIKPIQSDEDLANALSRIEQLWGAALTSPEGNELEALATLVKIYEDEHMSIPAPCAGML</sequence>
<protein>
    <recommendedName>
        <fullName evidence="3">Transcriptional regulator</fullName>
    </recommendedName>
</protein>
<dbReference type="RefSeq" id="WP_071552511.1">
    <property type="nucleotide sequence ID" value="NZ_CP017886.1"/>
</dbReference>
<dbReference type="GeneID" id="46909171"/>
<gene>
    <name evidence="1" type="ORF">BLL42_13015</name>
</gene>
<reference evidence="2" key="1">
    <citation type="submission" date="2016-10" db="EMBL/GenBank/DDBJ databases">
        <title>Pseudomonas frederiksbergensis ERGS4:02 complete genome.</title>
        <authorList>
            <person name="Kumar R."/>
            <person name="Acharya V."/>
            <person name="Singh D."/>
        </authorList>
    </citation>
    <scope>NUCLEOTIDE SEQUENCE [LARGE SCALE GENOMIC DNA]</scope>
    <source>
        <strain evidence="2">ERGS4:02</strain>
    </source>
</reference>
<evidence type="ECO:0000313" key="1">
    <source>
        <dbReference type="EMBL" id="APC16604.1"/>
    </source>
</evidence>
<dbReference type="Proteomes" id="UP000182567">
    <property type="component" value="Chromosome"/>
</dbReference>
<evidence type="ECO:0000313" key="2">
    <source>
        <dbReference type="Proteomes" id="UP000182567"/>
    </source>
</evidence>
<dbReference type="OrthoDB" id="9796786at2"/>
<proteinExistence type="predicted"/>